<evidence type="ECO:0000313" key="2">
    <source>
        <dbReference type="EMBL" id="RPB06353.1"/>
    </source>
</evidence>
<reference evidence="2 3" key="1">
    <citation type="journal article" date="2018" name="Nat. Ecol. Evol.">
        <title>Pezizomycetes genomes reveal the molecular basis of ectomycorrhizal truffle lifestyle.</title>
        <authorList>
            <person name="Murat C."/>
            <person name="Payen T."/>
            <person name="Noel B."/>
            <person name="Kuo A."/>
            <person name="Morin E."/>
            <person name="Chen J."/>
            <person name="Kohler A."/>
            <person name="Krizsan K."/>
            <person name="Balestrini R."/>
            <person name="Da Silva C."/>
            <person name="Montanini B."/>
            <person name="Hainaut M."/>
            <person name="Levati E."/>
            <person name="Barry K.W."/>
            <person name="Belfiori B."/>
            <person name="Cichocki N."/>
            <person name="Clum A."/>
            <person name="Dockter R.B."/>
            <person name="Fauchery L."/>
            <person name="Guy J."/>
            <person name="Iotti M."/>
            <person name="Le Tacon F."/>
            <person name="Lindquist E.A."/>
            <person name="Lipzen A."/>
            <person name="Malagnac F."/>
            <person name="Mello A."/>
            <person name="Molinier V."/>
            <person name="Miyauchi S."/>
            <person name="Poulain J."/>
            <person name="Riccioni C."/>
            <person name="Rubini A."/>
            <person name="Sitrit Y."/>
            <person name="Splivallo R."/>
            <person name="Traeger S."/>
            <person name="Wang M."/>
            <person name="Zifcakova L."/>
            <person name="Wipf D."/>
            <person name="Zambonelli A."/>
            <person name="Paolocci F."/>
            <person name="Nowrousian M."/>
            <person name="Ottonello S."/>
            <person name="Baldrian P."/>
            <person name="Spatafora J.W."/>
            <person name="Henrissat B."/>
            <person name="Nagy L.G."/>
            <person name="Aury J.M."/>
            <person name="Wincker P."/>
            <person name="Grigoriev I.V."/>
            <person name="Bonfante P."/>
            <person name="Martin F.M."/>
        </authorList>
    </citation>
    <scope>NUCLEOTIDE SEQUENCE [LARGE SCALE GENOMIC DNA]</scope>
    <source>
        <strain evidence="2 3">CCBAS932</strain>
    </source>
</reference>
<protein>
    <submittedName>
        <fullName evidence="2">Uncharacterized protein</fullName>
    </submittedName>
</protein>
<gene>
    <name evidence="2" type="ORF">P167DRAFT_590706</name>
</gene>
<dbReference type="Proteomes" id="UP000277580">
    <property type="component" value="Unassembled WGS sequence"/>
</dbReference>
<dbReference type="AlphaFoldDB" id="A0A3N4K7I5"/>
<proteinExistence type="predicted"/>
<dbReference type="InParanoid" id="A0A3N4K7I5"/>
<evidence type="ECO:0000313" key="3">
    <source>
        <dbReference type="Proteomes" id="UP000277580"/>
    </source>
</evidence>
<keyword evidence="3" id="KW-1185">Reference proteome</keyword>
<accession>A0A3N4K7I5</accession>
<dbReference type="EMBL" id="ML119419">
    <property type="protein sequence ID" value="RPB06353.1"/>
    <property type="molecule type" value="Genomic_DNA"/>
</dbReference>
<sequence>MTMGRSDTEEEIKVKRVGTAGMRIGPSRETTSETPTNEKEIRTFVVERSSATIPQTPSDTIDKAELKRKRGKHRECCDCDICGVKMLDKQAPEEMIEWPDRDCVRSNSEKGTLIQKWRNSKKNFYWDTAWEQLGEERKKLFGRYDEVYSLKSNGTVQGLRKRWKADGGIAHINNY</sequence>
<organism evidence="2 3">
    <name type="scientific">Morchella conica CCBAS932</name>
    <dbReference type="NCBI Taxonomy" id="1392247"/>
    <lineage>
        <taxon>Eukaryota</taxon>
        <taxon>Fungi</taxon>
        <taxon>Dikarya</taxon>
        <taxon>Ascomycota</taxon>
        <taxon>Pezizomycotina</taxon>
        <taxon>Pezizomycetes</taxon>
        <taxon>Pezizales</taxon>
        <taxon>Morchellaceae</taxon>
        <taxon>Morchella</taxon>
    </lineage>
</organism>
<feature type="region of interest" description="Disordered" evidence="1">
    <location>
        <begin position="1"/>
        <end position="37"/>
    </location>
</feature>
<evidence type="ECO:0000256" key="1">
    <source>
        <dbReference type="SAM" id="MobiDB-lite"/>
    </source>
</evidence>
<name>A0A3N4K7I5_9PEZI</name>